<organism evidence="1 2">
    <name type="scientific">Gardnerella vaginalis</name>
    <dbReference type="NCBI Taxonomy" id="2702"/>
    <lineage>
        <taxon>Bacteria</taxon>
        <taxon>Bacillati</taxon>
        <taxon>Actinomycetota</taxon>
        <taxon>Actinomycetes</taxon>
        <taxon>Bifidobacteriales</taxon>
        <taxon>Bifidobacteriaceae</taxon>
        <taxon>Gardnerella</taxon>
    </lineage>
</organism>
<proteinExistence type="predicted"/>
<name>A0A133NSZ7_GARVA</name>
<dbReference type="Proteomes" id="UP000070558">
    <property type="component" value="Unassembled WGS sequence"/>
</dbReference>
<accession>A0A133NSZ7</accession>
<protein>
    <submittedName>
        <fullName evidence="1">Uncharacterized protein</fullName>
    </submittedName>
</protein>
<dbReference type="AlphaFoldDB" id="A0A133NSZ7"/>
<sequence length="163" mass="19812">MRIAFPLILIIIRHFLLLEYVTERAAAPEPILLYYYMQQQCQTLSFFCMSQQNILKIKCEKNPNFWRFYGKTCYYCSYCKRLCNKRKLSRCKSHMLHRLYTNFADVLAILMKILTQYFAVRIKEFTCRLIFKTLPTKRTYQYLLFHARLHAQTWFLQQPATKC</sequence>
<gene>
    <name evidence="1" type="ORF">HMPREF3216_00085</name>
</gene>
<evidence type="ECO:0000313" key="2">
    <source>
        <dbReference type="Proteomes" id="UP000070558"/>
    </source>
</evidence>
<reference evidence="1 2" key="1">
    <citation type="submission" date="2016-01" db="EMBL/GenBank/DDBJ databases">
        <authorList>
            <person name="Oliw E.H."/>
        </authorList>
    </citation>
    <scope>NUCLEOTIDE SEQUENCE [LARGE SCALE GENOMIC DNA]</scope>
    <source>
        <strain evidence="1 2">GED7760B</strain>
    </source>
</reference>
<dbReference type="EMBL" id="LRQA01000005">
    <property type="protein sequence ID" value="KXA19414.1"/>
    <property type="molecule type" value="Genomic_DNA"/>
</dbReference>
<comment type="caution">
    <text evidence="1">The sequence shown here is derived from an EMBL/GenBank/DDBJ whole genome shotgun (WGS) entry which is preliminary data.</text>
</comment>
<evidence type="ECO:0000313" key="1">
    <source>
        <dbReference type="EMBL" id="KXA19414.1"/>
    </source>
</evidence>